<reference evidence="11" key="1">
    <citation type="submission" date="2019-10" db="EMBL/GenBank/DDBJ databases">
        <title>Lacipirellula parvula gen. nov., sp. nov., representing a lineage of planctomycetes widespread in freshwater anoxic habitats, and description of the family Lacipirellulaceae.</title>
        <authorList>
            <person name="Dedysh S.N."/>
            <person name="Kulichevskaya I.S."/>
            <person name="Beletsky A.V."/>
            <person name="Rakitin A.L."/>
            <person name="Mardanov A.V."/>
            <person name="Ivanova A.A."/>
            <person name="Saltykova V.X."/>
            <person name="Rijpstra W.I.C."/>
            <person name="Sinninghe Damste J.S."/>
            <person name="Ravin N.V."/>
        </authorList>
    </citation>
    <scope>NUCLEOTIDE SEQUENCE [LARGE SCALE GENOMIC DNA]</scope>
    <source>
        <strain evidence="11">PX69</strain>
    </source>
</reference>
<evidence type="ECO:0000256" key="9">
    <source>
        <dbReference type="RuleBase" id="RU363036"/>
    </source>
</evidence>
<dbReference type="NCBIfam" id="TIGR00233">
    <property type="entry name" value="trpS"/>
    <property type="match status" value="1"/>
</dbReference>
<evidence type="ECO:0000256" key="8">
    <source>
        <dbReference type="HAMAP-Rule" id="MF_00140"/>
    </source>
</evidence>
<dbReference type="PRINTS" id="PR01039">
    <property type="entry name" value="TRNASYNTHTRP"/>
</dbReference>
<keyword evidence="8" id="KW-0963">Cytoplasm</keyword>
<dbReference type="PANTHER" id="PTHR43766">
    <property type="entry name" value="TRYPTOPHAN--TRNA LIGASE, MITOCHONDRIAL"/>
    <property type="match status" value="1"/>
</dbReference>
<dbReference type="InterPro" id="IPR002306">
    <property type="entry name" value="Trp-tRNA-ligase"/>
</dbReference>
<accession>A0A5K7XE96</accession>
<evidence type="ECO:0000256" key="2">
    <source>
        <dbReference type="ARBA" id="ARBA00022598"/>
    </source>
</evidence>
<evidence type="ECO:0000256" key="1">
    <source>
        <dbReference type="ARBA" id="ARBA00005594"/>
    </source>
</evidence>
<evidence type="ECO:0000256" key="5">
    <source>
        <dbReference type="ARBA" id="ARBA00022917"/>
    </source>
</evidence>
<keyword evidence="11" id="KW-1185">Reference proteome</keyword>
<evidence type="ECO:0000256" key="3">
    <source>
        <dbReference type="ARBA" id="ARBA00022741"/>
    </source>
</evidence>
<proteinExistence type="inferred from homology"/>
<evidence type="ECO:0000256" key="7">
    <source>
        <dbReference type="ARBA" id="ARBA00049929"/>
    </source>
</evidence>
<dbReference type="GO" id="GO:0005524">
    <property type="term" value="F:ATP binding"/>
    <property type="evidence" value="ECO:0007669"/>
    <property type="project" value="UniProtKB-UniRule"/>
</dbReference>
<dbReference type="InterPro" id="IPR014729">
    <property type="entry name" value="Rossmann-like_a/b/a_fold"/>
</dbReference>
<gene>
    <name evidence="8" type="primary">trpS</name>
    <name evidence="10" type="ORF">PLANPX_2268</name>
</gene>
<dbReference type="GO" id="GO:0005829">
    <property type="term" value="C:cytosol"/>
    <property type="evidence" value="ECO:0007669"/>
    <property type="project" value="TreeGrafter"/>
</dbReference>
<evidence type="ECO:0000256" key="6">
    <source>
        <dbReference type="ARBA" id="ARBA00023146"/>
    </source>
</evidence>
<dbReference type="Proteomes" id="UP000326837">
    <property type="component" value="Chromosome"/>
</dbReference>
<feature type="binding site" evidence="8">
    <location>
        <begin position="152"/>
        <end position="154"/>
    </location>
    <ligand>
        <name>ATP</name>
        <dbReference type="ChEBI" id="CHEBI:30616"/>
    </ligand>
</feature>
<dbReference type="RefSeq" id="WP_152098583.1">
    <property type="nucleotide sequence ID" value="NZ_AP021861.1"/>
</dbReference>
<dbReference type="Gene3D" id="3.40.50.620">
    <property type="entry name" value="HUPs"/>
    <property type="match status" value="1"/>
</dbReference>
<dbReference type="InterPro" id="IPR024109">
    <property type="entry name" value="Trp-tRNA-ligase_bac-type"/>
</dbReference>
<feature type="binding site" evidence="8">
    <location>
        <position position="191"/>
    </location>
    <ligand>
        <name>ATP</name>
        <dbReference type="ChEBI" id="CHEBI:30616"/>
    </ligand>
</feature>
<protein>
    <recommendedName>
        <fullName evidence="8">Tryptophan--tRNA ligase</fullName>
        <ecNumber evidence="8">6.1.1.2</ecNumber>
    </recommendedName>
    <alternativeName>
        <fullName evidence="8">Tryptophanyl-tRNA synthetase</fullName>
        <shortName evidence="8">TrpRS</shortName>
    </alternativeName>
</protein>
<keyword evidence="2 8" id="KW-0436">Ligase</keyword>
<dbReference type="GO" id="GO:0004830">
    <property type="term" value="F:tryptophan-tRNA ligase activity"/>
    <property type="evidence" value="ECO:0007669"/>
    <property type="project" value="UniProtKB-UniRule"/>
</dbReference>
<dbReference type="InterPro" id="IPR002305">
    <property type="entry name" value="aa-tRNA-synth_Ic"/>
</dbReference>
<dbReference type="Pfam" id="PF00579">
    <property type="entry name" value="tRNA-synt_1b"/>
    <property type="match status" value="1"/>
</dbReference>
<dbReference type="PANTHER" id="PTHR43766:SF1">
    <property type="entry name" value="TRYPTOPHAN--TRNA LIGASE, MITOCHONDRIAL"/>
    <property type="match status" value="1"/>
</dbReference>
<comment type="subcellular location">
    <subcellularLocation>
        <location evidence="8">Cytoplasm</location>
    </subcellularLocation>
</comment>
<dbReference type="Gene3D" id="1.10.240.10">
    <property type="entry name" value="Tyrosyl-Transfer RNA Synthetase"/>
    <property type="match status" value="1"/>
</dbReference>
<dbReference type="KEGG" id="lpav:PLANPX_2268"/>
<keyword evidence="6 8" id="KW-0030">Aminoacyl-tRNA synthetase</keyword>
<evidence type="ECO:0000256" key="4">
    <source>
        <dbReference type="ARBA" id="ARBA00022840"/>
    </source>
</evidence>
<dbReference type="HAMAP" id="MF_00140_B">
    <property type="entry name" value="Trp_tRNA_synth_B"/>
    <property type="match status" value="1"/>
</dbReference>
<feature type="binding site" evidence="8">
    <location>
        <position position="140"/>
    </location>
    <ligand>
        <name>L-tryptophan</name>
        <dbReference type="ChEBI" id="CHEBI:57912"/>
    </ligand>
</feature>
<dbReference type="SUPFAM" id="SSF52374">
    <property type="entry name" value="Nucleotidylyl transferase"/>
    <property type="match status" value="1"/>
</dbReference>
<organism evidence="10 11">
    <name type="scientific">Lacipirellula parvula</name>
    <dbReference type="NCBI Taxonomy" id="2650471"/>
    <lineage>
        <taxon>Bacteria</taxon>
        <taxon>Pseudomonadati</taxon>
        <taxon>Planctomycetota</taxon>
        <taxon>Planctomycetia</taxon>
        <taxon>Pirellulales</taxon>
        <taxon>Lacipirellulaceae</taxon>
        <taxon>Lacipirellula</taxon>
    </lineage>
</organism>
<evidence type="ECO:0000313" key="11">
    <source>
        <dbReference type="Proteomes" id="UP000326837"/>
    </source>
</evidence>
<dbReference type="AlphaFoldDB" id="A0A5K7XE96"/>
<feature type="short sequence motif" description="'HIGH' region" evidence="8">
    <location>
        <begin position="17"/>
        <end position="25"/>
    </location>
</feature>
<dbReference type="EMBL" id="AP021861">
    <property type="protein sequence ID" value="BBO32656.1"/>
    <property type="molecule type" value="Genomic_DNA"/>
</dbReference>
<dbReference type="FunFam" id="1.10.240.10:FF:000005">
    <property type="entry name" value="Tryptophan--tRNA ligase"/>
    <property type="match status" value="1"/>
</dbReference>
<feature type="short sequence motif" description="'KMSKS' region" evidence="8">
    <location>
        <begin position="198"/>
        <end position="202"/>
    </location>
</feature>
<comment type="function">
    <text evidence="8">Catalyzes the attachment of tryptophan to tRNA(Trp).</text>
</comment>
<dbReference type="InterPro" id="IPR050203">
    <property type="entry name" value="Trp-tRNA_synthetase"/>
</dbReference>
<dbReference type="CDD" id="cd00806">
    <property type="entry name" value="TrpRS_core"/>
    <property type="match status" value="1"/>
</dbReference>
<keyword evidence="3 8" id="KW-0547">Nucleotide-binding</keyword>
<comment type="similarity">
    <text evidence="1 8 9">Belongs to the class-I aminoacyl-tRNA synthetase family.</text>
</comment>
<feature type="binding site" evidence="8">
    <location>
        <begin position="24"/>
        <end position="25"/>
    </location>
    <ligand>
        <name>ATP</name>
        <dbReference type="ChEBI" id="CHEBI:30616"/>
    </ligand>
</feature>
<name>A0A5K7XE96_9BACT</name>
<dbReference type="EC" id="6.1.1.2" evidence="8"/>
<dbReference type="GO" id="GO:0006436">
    <property type="term" value="P:tryptophanyl-tRNA aminoacylation"/>
    <property type="evidence" value="ECO:0007669"/>
    <property type="project" value="UniProtKB-UniRule"/>
</dbReference>
<evidence type="ECO:0000313" key="10">
    <source>
        <dbReference type="EMBL" id="BBO32656.1"/>
    </source>
</evidence>
<comment type="subunit">
    <text evidence="8">Homodimer.</text>
</comment>
<feature type="binding site" evidence="8">
    <location>
        <begin position="16"/>
        <end position="18"/>
    </location>
    <ligand>
        <name>ATP</name>
        <dbReference type="ChEBI" id="CHEBI:30616"/>
    </ligand>
</feature>
<sequence>MQVIQKIAPRVLSGIQPTGPFHWGNYFGAIQQYVDLQDQAAEAYYFIANLHALNTVRDRAKLQEYTLNGAIDLLALGLKPEKAVLFVQSDVPEVSELCWLLLTGTPMGLLERCVSYKDKMAKGLKADAGLFTYPVLQAADILAYDSNVVPVGEDQIQHIEVCRDIAGSFNHHFGETFVMPKAQVLDASAKVPGLDGEKMSKSYNNTLAVFDDVKAQRKQILRITTDSRPMEDPKNPEGDVLFDLYKLVATETQVADMTALYARGGFGYGEVKKALADAAEAYFAAARERRADWAARPDDVRDVLKAGAEKARAKAAATLARAQAACGAKGY</sequence>
<keyword evidence="4 8" id="KW-0067">ATP-binding</keyword>
<feature type="binding site" evidence="8">
    <location>
        <begin position="198"/>
        <end position="202"/>
    </location>
    <ligand>
        <name>ATP</name>
        <dbReference type="ChEBI" id="CHEBI:30616"/>
    </ligand>
</feature>
<comment type="catalytic activity">
    <reaction evidence="7 8">
        <text>tRNA(Trp) + L-tryptophan + ATP = L-tryptophyl-tRNA(Trp) + AMP + diphosphate + H(+)</text>
        <dbReference type="Rhea" id="RHEA:24080"/>
        <dbReference type="Rhea" id="RHEA-COMP:9671"/>
        <dbReference type="Rhea" id="RHEA-COMP:9705"/>
        <dbReference type="ChEBI" id="CHEBI:15378"/>
        <dbReference type="ChEBI" id="CHEBI:30616"/>
        <dbReference type="ChEBI" id="CHEBI:33019"/>
        <dbReference type="ChEBI" id="CHEBI:57912"/>
        <dbReference type="ChEBI" id="CHEBI:78442"/>
        <dbReference type="ChEBI" id="CHEBI:78535"/>
        <dbReference type="ChEBI" id="CHEBI:456215"/>
        <dbReference type="EC" id="6.1.1.2"/>
    </reaction>
</comment>
<keyword evidence="5 8" id="KW-0648">Protein biosynthesis</keyword>